<feature type="non-terminal residue" evidence="6">
    <location>
        <position position="1"/>
    </location>
</feature>
<keyword evidence="3" id="KW-0285">Flavoprotein</keyword>
<feature type="domain" description="Cryptochrome/DNA photolyase FAD-binding" evidence="5">
    <location>
        <begin position="1"/>
        <end position="56"/>
    </location>
</feature>
<comment type="similarity">
    <text evidence="2">Belongs to the DNA photolyase class-1 family.</text>
</comment>
<gene>
    <name evidence="6" type="ORF">CTOB1V02_LOCUS11683</name>
</gene>
<evidence type="ECO:0000256" key="2">
    <source>
        <dbReference type="ARBA" id="ARBA00005862"/>
    </source>
</evidence>
<dbReference type="AlphaFoldDB" id="A0A7R8WRQ7"/>
<dbReference type="GO" id="GO:0005737">
    <property type="term" value="C:cytoplasm"/>
    <property type="evidence" value="ECO:0007669"/>
    <property type="project" value="TreeGrafter"/>
</dbReference>
<evidence type="ECO:0000313" key="6">
    <source>
        <dbReference type="EMBL" id="CAD7233864.1"/>
    </source>
</evidence>
<name>A0A7R8WRQ7_9CRUS</name>
<accession>A0A7R8WRQ7</accession>
<dbReference type="Gene3D" id="1.10.579.10">
    <property type="entry name" value="DNA Cyclobutane Dipyrimidine Photolyase, subunit A, domain 3"/>
    <property type="match status" value="1"/>
</dbReference>
<dbReference type="PANTHER" id="PTHR11455">
    <property type="entry name" value="CRYPTOCHROME"/>
    <property type="match status" value="1"/>
</dbReference>
<dbReference type="GO" id="GO:0032922">
    <property type="term" value="P:circadian regulation of gene expression"/>
    <property type="evidence" value="ECO:0007669"/>
    <property type="project" value="TreeGrafter"/>
</dbReference>
<evidence type="ECO:0000256" key="4">
    <source>
        <dbReference type="ARBA" id="ARBA00022827"/>
    </source>
</evidence>
<proteinExistence type="inferred from homology"/>
<dbReference type="PANTHER" id="PTHR11455:SF30">
    <property type="entry name" value="CRYPTOCHROME-1"/>
    <property type="match status" value="1"/>
</dbReference>
<dbReference type="InterPro" id="IPR036134">
    <property type="entry name" value="Crypto/Photolyase_FAD-like_sf"/>
</dbReference>
<protein>
    <recommendedName>
        <fullName evidence="5">Cryptochrome/DNA photolyase FAD-binding domain-containing protein</fullName>
    </recommendedName>
</protein>
<comment type="cofactor">
    <cofactor evidence="1">
        <name>FAD</name>
        <dbReference type="ChEBI" id="CHEBI:57692"/>
    </cofactor>
</comment>
<evidence type="ECO:0000256" key="3">
    <source>
        <dbReference type="ARBA" id="ARBA00022630"/>
    </source>
</evidence>
<reference evidence="6" key="1">
    <citation type="submission" date="2020-11" db="EMBL/GenBank/DDBJ databases">
        <authorList>
            <person name="Tran Van P."/>
        </authorList>
    </citation>
    <scope>NUCLEOTIDE SEQUENCE</scope>
</reference>
<evidence type="ECO:0000256" key="1">
    <source>
        <dbReference type="ARBA" id="ARBA00001974"/>
    </source>
</evidence>
<dbReference type="GO" id="GO:0043153">
    <property type="term" value="P:entrainment of circadian clock by photoperiod"/>
    <property type="evidence" value="ECO:0007669"/>
    <property type="project" value="TreeGrafter"/>
</dbReference>
<dbReference type="SUPFAM" id="SSF48173">
    <property type="entry name" value="Cryptochrome/photolyase FAD-binding domain"/>
    <property type="match status" value="1"/>
</dbReference>
<dbReference type="GO" id="GO:0045892">
    <property type="term" value="P:negative regulation of DNA-templated transcription"/>
    <property type="evidence" value="ECO:0007669"/>
    <property type="project" value="TreeGrafter"/>
</dbReference>
<organism evidence="6">
    <name type="scientific">Cyprideis torosa</name>
    <dbReference type="NCBI Taxonomy" id="163714"/>
    <lineage>
        <taxon>Eukaryota</taxon>
        <taxon>Metazoa</taxon>
        <taxon>Ecdysozoa</taxon>
        <taxon>Arthropoda</taxon>
        <taxon>Crustacea</taxon>
        <taxon>Oligostraca</taxon>
        <taxon>Ostracoda</taxon>
        <taxon>Podocopa</taxon>
        <taxon>Podocopida</taxon>
        <taxon>Cytherocopina</taxon>
        <taxon>Cytheroidea</taxon>
        <taxon>Cytherideidae</taxon>
        <taxon>Cyprideis</taxon>
    </lineage>
</organism>
<dbReference type="EMBL" id="OB667140">
    <property type="protein sequence ID" value="CAD7233864.1"/>
    <property type="molecule type" value="Genomic_DNA"/>
</dbReference>
<dbReference type="GO" id="GO:0003677">
    <property type="term" value="F:DNA binding"/>
    <property type="evidence" value="ECO:0007669"/>
    <property type="project" value="TreeGrafter"/>
</dbReference>
<keyword evidence="4" id="KW-0274">FAD</keyword>
<dbReference type="GO" id="GO:0005634">
    <property type="term" value="C:nucleus"/>
    <property type="evidence" value="ECO:0007669"/>
    <property type="project" value="TreeGrafter"/>
</dbReference>
<dbReference type="OrthoDB" id="435881at2759"/>
<dbReference type="GO" id="GO:0071949">
    <property type="term" value="F:FAD binding"/>
    <property type="evidence" value="ECO:0007669"/>
    <property type="project" value="TreeGrafter"/>
</dbReference>
<dbReference type="InterPro" id="IPR002081">
    <property type="entry name" value="Cryptochrome/DNA_photolyase_1"/>
</dbReference>
<evidence type="ECO:0000259" key="5">
    <source>
        <dbReference type="Pfam" id="PF03441"/>
    </source>
</evidence>
<sequence length="122" mass="13322">RRYVPVLKNFPTEYIHEPWIAPLEVQQQAKCVIGRNYPLPMVNHAEASRRNFERLRQVYRSLPRPGDSTVTGPSCMPSVSVAFPTSAGSNTRAAISTATETTSCTSVSGIGSSYSAGCDVTW</sequence>
<dbReference type="Pfam" id="PF03441">
    <property type="entry name" value="FAD_binding_7"/>
    <property type="match status" value="1"/>
</dbReference>
<dbReference type="InterPro" id="IPR005101">
    <property type="entry name" value="Cryptochr/Photolyase_FAD-bd"/>
</dbReference>